<dbReference type="AlphaFoldDB" id="A0AAV1NQG5"/>
<evidence type="ECO:0000256" key="3">
    <source>
        <dbReference type="ARBA" id="ARBA00023125"/>
    </source>
</evidence>
<comment type="caution">
    <text evidence="8">The sequence shown here is derived from an EMBL/GenBank/DDBJ whole genome shotgun (WGS) entry which is preliminary data.</text>
</comment>
<dbReference type="SMART" id="SM01372">
    <property type="entry name" value="E2F_TDP"/>
    <property type="match status" value="1"/>
</dbReference>
<dbReference type="InterPro" id="IPR003316">
    <property type="entry name" value="E2F_WHTH_DNA-bd_dom"/>
</dbReference>
<feature type="region of interest" description="Disordered" evidence="6">
    <location>
        <begin position="50"/>
        <end position="85"/>
    </location>
</feature>
<sequence length="221" mass="24997">MWPEVTEDYNGSARAVVGIKARESKYTEGTNILFVYTDGKLAKRRLEPEAGEPQELEDGGQTANTKKPSLCNTEGQTSATSPVTHRTLYERSRYDTSLGFLTHRFADLLRRSANGVLNINIAAQELNAPKRRVYDVTNVLEGVQLIKKKSKNYIEWLGGSLVAGGNQELTALIEEEKKLDELIQSCTRQVHQMCEDHHCCRYPFFLEFHLHCLFSPLFSNS</sequence>
<evidence type="ECO:0000256" key="4">
    <source>
        <dbReference type="ARBA" id="ARBA00023163"/>
    </source>
</evidence>
<dbReference type="GO" id="GO:0000978">
    <property type="term" value="F:RNA polymerase II cis-regulatory region sequence-specific DNA binding"/>
    <property type="evidence" value="ECO:0007669"/>
    <property type="project" value="InterPro"/>
</dbReference>
<dbReference type="Gene3D" id="6.10.250.540">
    <property type="match status" value="1"/>
</dbReference>
<keyword evidence="5" id="KW-0539">Nucleus</keyword>
<dbReference type="InterPro" id="IPR036388">
    <property type="entry name" value="WH-like_DNA-bd_sf"/>
</dbReference>
<keyword evidence="4 5" id="KW-0804">Transcription</keyword>
<dbReference type="InterPro" id="IPR037241">
    <property type="entry name" value="E2F-DP_heterodim"/>
</dbReference>
<dbReference type="InterPro" id="IPR015633">
    <property type="entry name" value="E2F"/>
</dbReference>
<dbReference type="PANTHER" id="PTHR12081:SF44">
    <property type="entry name" value="TRANSCRIPTION FACTOR E2F3"/>
    <property type="match status" value="1"/>
</dbReference>
<dbReference type="InterPro" id="IPR036390">
    <property type="entry name" value="WH_DNA-bd_sf"/>
</dbReference>
<organism evidence="8 9">
    <name type="scientific">Scomber scombrus</name>
    <name type="common">Atlantic mackerel</name>
    <name type="synonym">Scomber vernalis</name>
    <dbReference type="NCBI Taxonomy" id="13677"/>
    <lineage>
        <taxon>Eukaryota</taxon>
        <taxon>Metazoa</taxon>
        <taxon>Chordata</taxon>
        <taxon>Craniata</taxon>
        <taxon>Vertebrata</taxon>
        <taxon>Euteleostomi</taxon>
        <taxon>Actinopterygii</taxon>
        <taxon>Neopterygii</taxon>
        <taxon>Teleostei</taxon>
        <taxon>Neoteleostei</taxon>
        <taxon>Acanthomorphata</taxon>
        <taxon>Pelagiaria</taxon>
        <taxon>Scombriformes</taxon>
        <taxon>Scombridae</taxon>
        <taxon>Scomber</taxon>
    </lineage>
</organism>
<name>A0AAV1NQG5_SCOSC</name>
<accession>A0AAV1NQG5</accession>
<evidence type="ECO:0000259" key="7">
    <source>
        <dbReference type="SMART" id="SM01372"/>
    </source>
</evidence>
<evidence type="ECO:0000256" key="2">
    <source>
        <dbReference type="ARBA" id="ARBA00023015"/>
    </source>
</evidence>
<proteinExistence type="inferred from homology"/>
<dbReference type="GO" id="GO:0000981">
    <property type="term" value="F:DNA-binding transcription factor activity, RNA polymerase II-specific"/>
    <property type="evidence" value="ECO:0007669"/>
    <property type="project" value="TreeGrafter"/>
</dbReference>
<evidence type="ECO:0000256" key="5">
    <source>
        <dbReference type="RuleBase" id="RU003796"/>
    </source>
</evidence>
<dbReference type="FunFam" id="1.10.10.10:FF:000008">
    <property type="entry name" value="E2F transcription factor 1"/>
    <property type="match status" value="1"/>
</dbReference>
<keyword evidence="2 5" id="KW-0805">Transcription regulation</keyword>
<evidence type="ECO:0000313" key="8">
    <source>
        <dbReference type="EMBL" id="CAK6961049.1"/>
    </source>
</evidence>
<comment type="similarity">
    <text evidence="1 5">Belongs to the E2F/DP family.</text>
</comment>
<comment type="subcellular location">
    <subcellularLocation>
        <location evidence="5">Nucleus</location>
    </subcellularLocation>
</comment>
<dbReference type="Gene3D" id="1.10.10.10">
    <property type="entry name" value="Winged helix-like DNA-binding domain superfamily/Winged helix DNA-binding domain"/>
    <property type="match status" value="1"/>
</dbReference>
<reference evidence="8 9" key="1">
    <citation type="submission" date="2024-01" db="EMBL/GenBank/DDBJ databases">
        <authorList>
            <person name="Alioto T."/>
            <person name="Alioto T."/>
            <person name="Gomez Garrido J."/>
        </authorList>
    </citation>
    <scope>NUCLEOTIDE SEQUENCE [LARGE SCALE GENOMIC DNA]</scope>
</reference>
<dbReference type="PANTHER" id="PTHR12081">
    <property type="entry name" value="TRANSCRIPTION FACTOR E2F"/>
    <property type="match status" value="1"/>
</dbReference>
<evidence type="ECO:0000313" key="9">
    <source>
        <dbReference type="Proteomes" id="UP001314229"/>
    </source>
</evidence>
<dbReference type="SUPFAM" id="SSF46785">
    <property type="entry name" value="Winged helix' DNA-binding domain"/>
    <property type="match status" value="1"/>
</dbReference>
<dbReference type="GO" id="GO:0090575">
    <property type="term" value="C:RNA polymerase II transcription regulator complex"/>
    <property type="evidence" value="ECO:0007669"/>
    <property type="project" value="TreeGrafter"/>
</dbReference>
<keyword evidence="9" id="KW-1185">Reference proteome</keyword>
<dbReference type="EMBL" id="CAWUFR010000048">
    <property type="protein sequence ID" value="CAK6961049.1"/>
    <property type="molecule type" value="Genomic_DNA"/>
</dbReference>
<keyword evidence="3 5" id="KW-0238">DNA-binding</keyword>
<gene>
    <name evidence="8" type="ORF">FSCOSCO3_A005873</name>
</gene>
<protein>
    <submittedName>
        <fullName evidence="8">Transcription factor E2F3</fullName>
    </submittedName>
</protein>
<feature type="domain" description="E2F/DP family winged-helix DNA-binding" evidence="7">
    <location>
        <begin position="93"/>
        <end position="158"/>
    </location>
</feature>
<evidence type="ECO:0000256" key="1">
    <source>
        <dbReference type="ARBA" id="ARBA00010940"/>
    </source>
</evidence>
<dbReference type="Proteomes" id="UP001314229">
    <property type="component" value="Unassembled WGS sequence"/>
</dbReference>
<dbReference type="SUPFAM" id="SSF144074">
    <property type="entry name" value="E2F-DP heterodimerization region"/>
    <property type="match status" value="1"/>
</dbReference>
<dbReference type="Pfam" id="PF02319">
    <property type="entry name" value="WHD_E2F_TDP"/>
    <property type="match status" value="1"/>
</dbReference>
<evidence type="ECO:0000256" key="6">
    <source>
        <dbReference type="SAM" id="MobiDB-lite"/>
    </source>
</evidence>
<feature type="compositionally biased region" description="Polar residues" evidence="6">
    <location>
        <begin position="61"/>
        <end position="84"/>
    </location>
</feature>